<dbReference type="SUPFAM" id="SSF50022">
    <property type="entry name" value="ISP domain"/>
    <property type="match status" value="1"/>
</dbReference>
<dbReference type="STRING" id="1391627.SAMN05216464_102607"/>
<dbReference type="InterPro" id="IPR036922">
    <property type="entry name" value="Rieske_2Fe-2S_sf"/>
</dbReference>
<organism evidence="6 7">
    <name type="scientific">Mucilaginibacter pineti</name>
    <dbReference type="NCBI Taxonomy" id="1391627"/>
    <lineage>
        <taxon>Bacteria</taxon>
        <taxon>Pseudomonadati</taxon>
        <taxon>Bacteroidota</taxon>
        <taxon>Sphingobacteriia</taxon>
        <taxon>Sphingobacteriales</taxon>
        <taxon>Sphingobacteriaceae</taxon>
        <taxon>Mucilaginibacter</taxon>
    </lineage>
</organism>
<dbReference type="Gene3D" id="2.102.10.10">
    <property type="entry name" value="Rieske [2Fe-2S] iron-sulphur domain"/>
    <property type="match status" value="1"/>
</dbReference>
<evidence type="ECO:0000256" key="3">
    <source>
        <dbReference type="ARBA" id="ARBA00023004"/>
    </source>
</evidence>
<dbReference type="Proteomes" id="UP000199072">
    <property type="component" value="Unassembled WGS sequence"/>
</dbReference>
<evidence type="ECO:0000313" key="6">
    <source>
        <dbReference type="EMBL" id="SDD79965.1"/>
    </source>
</evidence>
<dbReference type="GO" id="GO:0051537">
    <property type="term" value="F:2 iron, 2 sulfur cluster binding"/>
    <property type="evidence" value="ECO:0007669"/>
    <property type="project" value="UniProtKB-KW"/>
</dbReference>
<accession>A0A1G6XRB4</accession>
<gene>
    <name evidence="6" type="ORF">SAMN05216464_102607</name>
</gene>
<dbReference type="AlphaFoldDB" id="A0A1G6XRB4"/>
<evidence type="ECO:0000259" key="5">
    <source>
        <dbReference type="PROSITE" id="PS51296"/>
    </source>
</evidence>
<dbReference type="GO" id="GO:0046872">
    <property type="term" value="F:metal ion binding"/>
    <property type="evidence" value="ECO:0007669"/>
    <property type="project" value="UniProtKB-KW"/>
</dbReference>
<keyword evidence="1" id="KW-0001">2Fe-2S</keyword>
<dbReference type="OrthoDB" id="165343at2"/>
<proteinExistence type="predicted"/>
<dbReference type="Pfam" id="PF00355">
    <property type="entry name" value="Rieske"/>
    <property type="match status" value="1"/>
</dbReference>
<evidence type="ECO:0000256" key="2">
    <source>
        <dbReference type="ARBA" id="ARBA00022723"/>
    </source>
</evidence>
<evidence type="ECO:0000256" key="4">
    <source>
        <dbReference type="ARBA" id="ARBA00023014"/>
    </source>
</evidence>
<dbReference type="CDD" id="cd03467">
    <property type="entry name" value="Rieske"/>
    <property type="match status" value="1"/>
</dbReference>
<dbReference type="EMBL" id="FNAI01000002">
    <property type="protein sequence ID" value="SDD79965.1"/>
    <property type="molecule type" value="Genomic_DNA"/>
</dbReference>
<evidence type="ECO:0000313" key="7">
    <source>
        <dbReference type="Proteomes" id="UP000199072"/>
    </source>
</evidence>
<keyword evidence="7" id="KW-1185">Reference proteome</keyword>
<reference evidence="6 7" key="1">
    <citation type="submission" date="2016-10" db="EMBL/GenBank/DDBJ databases">
        <authorList>
            <person name="de Groot N.N."/>
        </authorList>
    </citation>
    <scope>NUCLEOTIDE SEQUENCE [LARGE SCALE GENOMIC DNA]</scope>
    <source>
        <strain evidence="6 7">47C3B</strain>
    </source>
</reference>
<keyword evidence="4" id="KW-0411">Iron-sulfur</keyword>
<dbReference type="InterPro" id="IPR017941">
    <property type="entry name" value="Rieske_2Fe-2S"/>
</dbReference>
<keyword evidence="3" id="KW-0408">Iron</keyword>
<evidence type="ECO:0000256" key="1">
    <source>
        <dbReference type="ARBA" id="ARBA00022714"/>
    </source>
</evidence>
<dbReference type="RefSeq" id="WP_091146948.1">
    <property type="nucleotide sequence ID" value="NZ_FNAI01000002.1"/>
</dbReference>
<feature type="domain" description="Rieske" evidence="5">
    <location>
        <begin position="76"/>
        <end position="138"/>
    </location>
</feature>
<keyword evidence="2" id="KW-0479">Metal-binding</keyword>
<sequence>MDRRKFIQQSCSLCVAVGAGMVVVSSLESCATLPAYKTAIVNNTVSVPEALFATSAFQLVQPKNQYYNIGLKKETNGTYTALLLKCTHADNQLTPTGNGFKCDLHGSTFSNEGKVTTGPAERPLKKYTTEVVSNQIIIHLS</sequence>
<protein>
    <submittedName>
        <fullName evidence="6">Rieske Fe-S protein</fullName>
    </submittedName>
</protein>
<dbReference type="PROSITE" id="PS51296">
    <property type="entry name" value="RIESKE"/>
    <property type="match status" value="1"/>
</dbReference>
<name>A0A1G6XRB4_9SPHI</name>